<evidence type="ECO:0000256" key="1">
    <source>
        <dbReference type="SAM" id="Phobius"/>
    </source>
</evidence>
<gene>
    <name evidence="2" type="ORF">A2675_03335</name>
</gene>
<accession>A0A1G2S9U1</accession>
<keyword evidence="1" id="KW-0472">Membrane</keyword>
<name>A0A1G2S9U1_9BACT</name>
<dbReference type="EMBL" id="MHUS01000010">
    <property type="protein sequence ID" value="OHA81479.1"/>
    <property type="molecule type" value="Genomic_DNA"/>
</dbReference>
<evidence type="ECO:0000313" key="3">
    <source>
        <dbReference type="Proteomes" id="UP000176997"/>
    </source>
</evidence>
<proteinExistence type="predicted"/>
<dbReference type="AlphaFoldDB" id="A0A1G2S9U1"/>
<keyword evidence="1" id="KW-0812">Transmembrane</keyword>
<comment type="caution">
    <text evidence="2">The sequence shown here is derived from an EMBL/GenBank/DDBJ whole genome shotgun (WGS) entry which is preliminary data.</text>
</comment>
<reference evidence="2 3" key="1">
    <citation type="journal article" date="2016" name="Nat. Commun.">
        <title>Thousands of microbial genomes shed light on interconnected biogeochemical processes in an aquifer system.</title>
        <authorList>
            <person name="Anantharaman K."/>
            <person name="Brown C.T."/>
            <person name="Hug L.A."/>
            <person name="Sharon I."/>
            <person name="Castelle C.J."/>
            <person name="Probst A.J."/>
            <person name="Thomas B.C."/>
            <person name="Singh A."/>
            <person name="Wilkins M.J."/>
            <person name="Karaoz U."/>
            <person name="Brodie E.L."/>
            <person name="Williams K.H."/>
            <person name="Hubbard S.S."/>
            <person name="Banfield J.F."/>
        </authorList>
    </citation>
    <scope>NUCLEOTIDE SEQUENCE [LARGE SCALE GENOMIC DNA]</scope>
</reference>
<keyword evidence="1" id="KW-1133">Transmembrane helix</keyword>
<feature type="transmembrane region" description="Helical" evidence="1">
    <location>
        <begin position="18"/>
        <end position="39"/>
    </location>
</feature>
<evidence type="ECO:0008006" key="4">
    <source>
        <dbReference type="Google" id="ProtNLM"/>
    </source>
</evidence>
<dbReference type="Proteomes" id="UP000176997">
    <property type="component" value="Unassembled WGS sequence"/>
</dbReference>
<protein>
    <recommendedName>
        <fullName evidence="4">YggT family protein</fullName>
    </recommendedName>
</protein>
<organism evidence="2 3">
    <name type="scientific">Candidatus Yonathbacteria bacterium RIFCSPHIGHO2_01_FULL_51_10</name>
    <dbReference type="NCBI Taxonomy" id="1802723"/>
    <lineage>
        <taxon>Bacteria</taxon>
        <taxon>Candidatus Yonathiibacteriota</taxon>
    </lineage>
</organism>
<evidence type="ECO:0000313" key="2">
    <source>
        <dbReference type="EMBL" id="OHA81479.1"/>
    </source>
</evidence>
<feature type="transmembrane region" description="Helical" evidence="1">
    <location>
        <begin position="78"/>
        <end position="99"/>
    </location>
</feature>
<dbReference type="STRING" id="1802723.A2675_03335"/>
<sequence>MDSFNSPTTKPLYRGTQIVWYILGLLEILLLFRFVLKFLGANPDAGFSSFIYGITYVFAAPFLTVFNITYVGGSIFEWTTVLAMFVYWIIATGIIKLFLMGKTVSTPEAATKLNMEEAE</sequence>
<feature type="transmembrane region" description="Helical" evidence="1">
    <location>
        <begin position="51"/>
        <end position="72"/>
    </location>
</feature>